<gene>
    <name evidence="2" type="ORF">Din_036232</name>
</gene>
<proteinExistence type="predicted"/>
<sequence>METPIEDKFVSTESLTGVGSGLHEVDTNQEPYEGMLFESDGAAKAFYDEYARQVGFLTRIVSSRKSEHDGSIISRRLACNKEGYNLNSQKTGRVRIRKRESKREGCMAMILVKREKPGKWVVTKFVREHNHPLVISLGKNRPTPDDKDRRIRELSFELHRANQRLAACREQLHTFMTYIEEHTQCLSRTVEVVVHNIKEVESEEQVFTHH</sequence>
<name>A0A5B7BGF2_DAVIN</name>
<accession>A0A5B7BGF2</accession>
<dbReference type="EMBL" id="GHES01036232">
    <property type="protein sequence ID" value="MPA66791.1"/>
    <property type="molecule type" value="Transcribed_RNA"/>
</dbReference>
<feature type="domain" description="FAR1" evidence="1">
    <location>
        <begin position="46"/>
        <end position="134"/>
    </location>
</feature>
<dbReference type="AlphaFoldDB" id="A0A5B7BGF2"/>
<dbReference type="PANTHER" id="PTHR46328">
    <property type="entry name" value="FAR-RED IMPAIRED RESPONSIVE (FAR1) FAMILY PROTEIN-RELATED"/>
    <property type="match status" value="1"/>
</dbReference>
<organism evidence="2">
    <name type="scientific">Davidia involucrata</name>
    <name type="common">Dove tree</name>
    <dbReference type="NCBI Taxonomy" id="16924"/>
    <lineage>
        <taxon>Eukaryota</taxon>
        <taxon>Viridiplantae</taxon>
        <taxon>Streptophyta</taxon>
        <taxon>Embryophyta</taxon>
        <taxon>Tracheophyta</taxon>
        <taxon>Spermatophyta</taxon>
        <taxon>Magnoliopsida</taxon>
        <taxon>eudicotyledons</taxon>
        <taxon>Gunneridae</taxon>
        <taxon>Pentapetalae</taxon>
        <taxon>asterids</taxon>
        <taxon>Cornales</taxon>
        <taxon>Nyssaceae</taxon>
        <taxon>Davidia</taxon>
    </lineage>
</organism>
<reference evidence="2" key="1">
    <citation type="submission" date="2019-08" db="EMBL/GenBank/DDBJ databases">
        <title>Reference gene set and small RNA set construction with multiple tissues from Davidia involucrata Baill.</title>
        <authorList>
            <person name="Yang H."/>
            <person name="Zhou C."/>
            <person name="Li G."/>
            <person name="Wang J."/>
            <person name="Gao P."/>
            <person name="Wang M."/>
            <person name="Wang R."/>
            <person name="Zhao Y."/>
        </authorList>
    </citation>
    <scope>NUCLEOTIDE SEQUENCE</scope>
    <source>
        <tissue evidence="2">Mixed with DoveR01_LX</tissue>
    </source>
</reference>
<dbReference type="Pfam" id="PF03101">
    <property type="entry name" value="FAR1"/>
    <property type="match status" value="1"/>
</dbReference>
<protein>
    <recommendedName>
        <fullName evidence="1">FAR1 domain-containing protein</fullName>
    </recommendedName>
</protein>
<evidence type="ECO:0000313" key="2">
    <source>
        <dbReference type="EMBL" id="MPA66791.1"/>
    </source>
</evidence>
<dbReference type="PANTHER" id="PTHR46328:SF39">
    <property type="entry name" value="PROTEIN FAR1-RELATED SEQUENCE 5-LIKE"/>
    <property type="match status" value="1"/>
</dbReference>
<evidence type="ECO:0000259" key="1">
    <source>
        <dbReference type="Pfam" id="PF03101"/>
    </source>
</evidence>
<dbReference type="InterPro" id="IPR004330">
    <property type="entry name" value="FAR1_DNA_bnd_dom"/>
</dbReference>